<gene>
    <name evidence="1" type="ORF">G3480_20800</name>
</gene>
<accession>A0A6P1E523</accession>
<reference evidence="1 2" key="2">
    <citation type="submission" date="2020-02" db="EMBL/GenBank/DDBJ databases">
        <title>Genome sequences of Thiorhodococcus mannitoliphagus and Thiorhodococcus minor, purple sulfur photosynthetic bacteria in the gammaproteobacterial family, Chromatiaceae.</title>
        <authorList>
            <person name="Aviles F.A."/>
            <person name="Meyer T.E."/>
            <person name="Kyndt J.A."/>
        </authorList>
    </citation>
    <scope>NUCLEOTIDE SEQUENCE [LARGE SCALE GENOMIC DNA]</scope>
    <source>
        <strain evidence="1 2">DSM 18266</strain>
    </source>
</reference>
<organism evidence="1 2">
    <name type="scientific">Thiorhodococcus mannitoliphagus</name>
    <dbReference type="NCBI Taxonomy" id="329406"/>
    <lineage>
        <taxon>Bacteria</taxon>
        <taxon>Pseudomonadati</taxon>
        <taxon>Pseudomonadota</taxon>
        <taxon>Gammaproteobacteria</taxon>
        <taxon>Chromatiales</taxon>
        <taxon>Chromatiaceae</taxon>
        <taxon>Thiorhodococcus</taxon>
    </lineage>
</organism>
<dbReference type="RefSeq" id="WP_164655809.1">
    <property type="nucleotide sequence ID" value="NZ_JAAIJR010000119.1"/>
</dbReference>
<comment type="caution">
    <text evidence="1">The sequence shown here is derived from an EMBL/GenBank/DDBJ whole genome shotgun (WGS) entry which is preliminary data.</text>
</comment>
<protein>
    <submittedName>
        <fullName evidence="1">Uncharacterized protein</fullName>
    </submittedName>
</protein>
<sequence length="68" mass="7424">MTAQATLALYPVVLDAIRQVVETADRFVKAVSVRGEMTGDPPAMPTATLKVEPLRVPPCKVMPSRWSE</sequence>
<reference evidence="2" key="1">
    <citation type="journal article" date="2020" name="Microbiol. Resour. Announc.">
        <title>Draft Genome Sequences of Thiorhodococcus mannitoliphagus and Thiorhodococcus minor, Purple Sulfur Photosynthetic Bacteria in the Gammaproteobacterial Family Chromatiaceae.</title>
        <authorList>
            <person name="Aviles F.A."/>
            <person name="Meyer T.E."/>
            <person name="Kyndt J.A."/>
        </authorList>
    </citation>
    <scope>NUCLEOTIDE SEQUENCE [LARGE SCALE GENOMIC DNA]</scope>
    <source>
        <strain evidence="2">DSM 18266</strain>
    </source>
</reference>
<dbReference type="Proteomes" id="UP000471640">
    <property type="component" value="Unassembled WGS sequence"/>
</dbReference>
<keyword evidence="2" id="KW-1185">Reference proteome</keyword>
<dbReference type="AlphaFoldDB" id="A0A6P1E523"/>
<dbReference type="EMBL" id="JAAIJR010000119">
    <property type="protein sequence ID" value="NEX22715.1"/>
    <property type="molecule type" value="Genomic_DNA"/>
</dbReference>
<proteinExistence type="predicted"/>
<evidence type="ECO:0000313" key="2">
    <source>
        <dbReference type="Proteomes" id="UP000471640"/>
    </source>
</evidence>
<evidence type="ECO:0000313" key="1">
    <source>
        <dbReference type="EMBL" id="NEX22715.1"/>
    </source>
</evidence>
<name>A0A6P1E523_9GAMM</name>